<dbReference type="OrthoDB" id="9768004at2"/>
<evidence type="ECO:0000259" key="3">
    <source>
        <dbReference type="Pfam" id="PF03781"/>
    </source>
</evidence>
<evidence type="ECO:0000256" key="2">
    <source>
        <dbReference type="SAM" id="SignalP"/>
    </source>
</evidence>
<accession>A0A514CK18</accession>
<dbReference type="GO" id="GO:0120147">
    <property type="term" value="F:formylglycine-generating oxidase activity"/>
    <property type="evidence" value="ECO:0007669"/>
    <property type="project" value="TreeGrafter"/>
</dbReference>
<feature type="region of interest" description="Disordered" evidence="1">
    <location>
        <begin position="32"/>
        <end position="55"/>
    </location>
</feature>
<dbReference type="Proteomes" id="UP000316614">
    <property type="component" value="Chromosome"/>
</dbReference>
<dbReference type="PANTHER" id="PTHR23150:SF19">
    <property type="entry name" value="FORMYLGLYCINE-GENERATING ENZYME"/>
    <property type="match status" value="1"/>
</dbReference>
<sequence>MNIPIYRKPFSSTLLLAATAGLLWACSEGKSTEEVSSDKKSKPTQQVSNQKQAKQKGMVWIPGGDFMMGTDEEEAYPVERPAVKRHVDGFYMDETEVTNAEFKQFVDETGYVTVAEKKPEWEEMKKQLPPDTPKPDDSLLQAGSLVFVAPDQPVDTRDISNWWKWTPGASWKHPEGPGSDLTGRMNHPVVHIAYDDALAYAEWAGKRLPTEAEWEFAARGGLKAKRYSWGDELRPQGKFMANTFQGRFPNGNQGKDGFMGTAPVKNYPSNSYGLYDIIGNVWELTDDWFDAIKFQRLTGNAPKLDANMNQCYNPTNPYAKERVIKGGSYLCSDNYCINYRPSARQGHAYDSGSSNVGFRCVQDAPAETLGMK</sequence>
<dbReference type="RefSeq" id="WP_141615400.1">
    <property type="nucleotide sequence ID" value="NZ_CP041253.1"/>
</dbReference>
<evidence type="ECO:0000313" key="4">
    <source>
        <dbReference type="EMBL" id="QDH80163.1"/>
    </source>
</evidence>
<organism evidence="4 5">
    <name type="scientific">Echinicola soli</name>
    <dbReference type="NCBI Taxonomy" id="2591634"/>
    <lineage>
        <taxon>Bacteria</taxon>
        <taxon>Pseudomonadati</taxon>
        <taxon>Bacteroidota</taxon>
        <taxon>Cytophagia</taxon>
        <taxon>Cytophagales</taxon>
        <taxon>Cyclobacteriaceae</taxon>
        <taxon>Echinicola</taxon>
    </lineage>
</organism>
<reference evidence="4 5" key="1">
    <citation type="submission" date="2019-06" db="EMBL/GenBank/DDBJ databases">
        <title>Echinicola alkalisoli sp. nov. isolated from saline soil.</title>
        <authorList>
            <person name="Sun J.-Q."/>
            <person name="Xu L."/>
        </authorList>
    </citation>
    <scope>NUCLEOTIDE SEQUENCE [LARGE SCALE GENOMIC DNA]</scope>
    <source>
        <strain evidence="4 5">LN3S3</strain>
    </source>
</reference>
<keyword evidence="5" id="KW-1185">Reference proteome</keyword>
<keyword evidence="2" id="KW-0732">Signal</keyword>
<dbReference type="InterPro" id="IPR005532">
    <property type="entry name" value="SUMF_dom"/>
</dbReference>
<proteinExistence type="predicted"/>
<dbReference type="PANTHER" id="PTHR23150">
    <property type="entry name" value="SULFATASE MODIFYING FACTOR 1, 2"/>
    <property type="match status" value="1"/>
</dbReference>
<protein>
    <submittedName>
        <fullName evidence="4">Formylglycine-generating enzyme family protein</fullName>
    </submittedName>
</protein>
<feature type="compositionally biased region" description="Polar residues" evidence="1">
    <location>
        <begin position="43"/>
        <end position="52"/>
    </location>
</feature>
<evidence type="ECO:0000313" key="5">
    <source>
        <dbReference type="Proteomes" id="UP000316614"/>
    </source>
</evidence>
<feature type="compositionally biased region" description="Basic and acidic residues" evidence="1">
    <location>
        <begin position="32"/>
        <end position="41"/>
    </location>
</feature>
<dbReference type="Gene3D" id="3.90.1580.10">
    <property type="entry name" value="paralog of FGE (formylglycine-generating enzyme)"/>
    <property type="match status" value="1"/>
</dbReference>
<dbReference type="EMBL" id="CP041253">
    <property type="protein sequence ID" value="QDH80163.1"/>
    <property type="molecule type" value="Genomic_DNA"/>
</dbReference>
<dbReference type="Pfam" id="PF03781">
    <property type="entry name" value="FGE-sulfatase"/>
    <property type="match status" value="1"/>
</dbReference>
<feature type="chain" id="PRO_5021918473" evidence="2">
    <location>
        <begin position="26"/>
        <end position="372"/>
    </location>
</feature>
<dbReference type="InterPro" id="IPR042095">
    <property type="entry name" value="SUMF_sf"/>
</dbReference>
<name>A0A514CK18_9BACT</name>
<feature type="signal peptide" evidence="2">
    <location>
        <begin position="1"/>
        <end position="25"/>
    </location>
</feature>
<dbReference type="SUPFAM" id="SSF56436">
    <property type="entry name" value="C-type lectin-like"/>
    <property type="match status" value="1"/>
</dbReference>
<dbReference type="InterPro" id="IPR016187">
    <property type="entry name" value="CTDL_fold"/>
</dbReference>
<gene>
    <name evidence="4" type="ORF">FKX85_14395</name>
</gene>
<dbReference type="KEGG" id="echi:FKX85_14395"/>
<evidence type="ECO:0000256" key="1">
    <source>
        <dbReference type="SAM" id="MobiDB-lite"/>
    </source>
</evidence>
<dbReference type="AlphaFoldDB" id="A0A514CK18"/>
<feature type="domain" description="Sulfatase-modifying factor enzyme-like" evidence="3">
    <location>
        <begin position="56"/>
        <end position="361"/>
    </location>
</feature>
<dbReference type="InterPro" id="IPR051043">
    <property type="entry name" value="Sulfatase_Mod_Factor_Kinase"/>
</dbReference>